<dbReference type="PANTHER" id="PTHR30575">
    <property type="entry name" value="PEPTIDASE M20"/>
    <property type="match status" value="1"/>
</dbReference>
<feature type="chain" id="PRO_5044541126" description="Peptidase M20 domain-containing protein 2" evidence="3">
    <location>
        <begin position="23"/>
        <end position="436"/>
    </location>
</feature>
<organism evidence="5">
    <name type="scientific">Bionectria ochroleuca</name>
    <name type="common">Gliocladium roseum</name>
    <dbReference type="NCBI Taxonomy" id="29856"/>
    <lineage>
        <taxon>Eukaryota</taxon>
        <taxon>Fungi</taxon>
        <taxon>Dikarya</taxon>
        <taxon>Ascomycota</taxon>
        <taxon>Pezizomycotina</taxon>
        <taxon>Sordariomycetes</taxon>
        <taxon>Hypocreomycetidae</taxon>
        <taxon>Hypocreales</taxon>
        <taxon>Bionectriaceae</taxon>
        <taxon>Clonostachys</taxon>
    </lineage>
</organism>
<evidence type="ECO:0000256" key="1">
    <source>
        <dbReference type="ARBA" id="ARBA00006247"/>
    </source>
</evidence>
<feature type="domain" description="Peptidase M20 dimerisation" evidence="4">
    <location>
        <begin position="196"/>
        <end position="291"/>
    </location>
</feature>
<dbReference type="Pfam" id="PF01546">
    <property type="entry name" value="Peptidase_M20"/>
    <property type="match status" value="1"/>
</dbReference>
<evidence type="ECO:0000256" key="2">
    <source>
        <dbReference type="PIRNR" id="PIRNR037226"/>
    </source>
</evidence>
<evidence type="ECO:0000259" key="4">
    <source>
        <dbReference type="Pfam" id="PF07687"/>
    </source>
</evidence>
<dbReference type="EMBL" id="CDPU01000013">
    <property type="protein sequence ID" value="CEO49331.1"/>
    <property type="molecule type" value="Genomic_DNA"/>
</dbReference>
<dbReference type="InterPro" id="IPR036264">
    <property type="entry name" value="Bact_exopeptidase_dim_dom"/>
</dbReference>
<dbReference type="InterPro" id="IPR017144">
    <property type="entry name" value="Xaa-Arg_dipeptidase"/>
</dbReference>
<accession>A0A0B7K3V9</accession>
<dbReference type="GO" id="GO:0016805">
    <property type="term" value="F:dipeptidase activity"/>
    <property type="evidence" value="ECO:0007669"/>
    <property type="project" value="InterPro"/>
</dbReference>
<dbReference type="AlphaFoldDB" id="A0A0B7K3V9"/>
<evidence type="ECO:0000313" key="5">
    <source>
        <dbReference type="EMBL" id="CEO49331.1"/>
    </source>
</evidence>
<sequence>MTIKTTLHISLVALSMAGIATCQNNTNGLAQQVFAAIDSRNDQLKTVNQEIWANPETAMEEVHAHEILTNFLEDQGFTVTRSAFNLSTAFKATYSSGEGRSVSFNAEYDALPGIGHACGHNLIATSGVAAAIGVKEALEHQGVSGTVVVLGTPAEEAIGGKIKMLDAGAYKDLDCSLMAHPGNNAYGAWSRTLASWRANVTWTGKASHAALAPWQGQNALDGFVAAYQMTGLYRQQLMATDRIHHVIKNTDNLVTNVIPDRVESEWGVRGTNRARQAAVIEQLNSIVNSSAGGTNTTVSLIKVQDYWDQNPSFQLAKNYYDNLIEYFDPSKDETTSKFSIHTPEEEYEAGGSPSASSDQGNVSWFLPSIQVGFPIGGSAPNHNSGFTKVAGTDFAFDQSIVTAKALALTGLEVLQNATFAENMKKEWEEMIAKLQF</sequence>
<dbReference type="PANTHER" id="PTHR30575:SF4">
    <property type="entry name" value="PEPTIDASE M20 DOMAIN-CONTAINING PROTEIN 2"/>
    <property type="match status" value="1"/>
</dbReference>
<proteinExistence type="inferred from homology"/>
<dbReference type="PIRSF" id="PIRSF037226">
    <property type="entry name" value="Amidohydrolase_ACY1L2_prd"/>
    <property type="match status" value="1"/>
</dbReference>
<dbReference type="CDD" id="cd03887">
    <property type="entry name" value="M20_Acy1L2"/>
    <property type="match status" value="1"/>
</dbReference>
<reference evidence="6" key="2">
    <citation type="submission" date="2020-10" db="EMBL/GenBank/DDBJ databases">
        <title>High-Quality Genome Resource of Clonostachys rosea strain S41 by Oxford Nanopore Long-Read Sequencing.</title>
        <authorList>
            <person name="Wang H."/>
        </authorList>
    </citation>
    <scope>NUCLEOTIDE SEQUENCE</scope>
    <source>
        <strain evidence="6">S41</strain>
    </source>
</reference>
<evidence type="ECO:0000313" key="6">
    <source>
        <dbReference type="EMBL" id="KAF9756260.1"/>
    </source>
</evidence>
<dbReference type="InterPro" id="IPR052030">
    <property type="entry name" value="Peptidase_M20/M20A_hydrolases"/>
</dbReference>
<dbReference type="Gene3D" id="3.30.70.360">
    <property type="match status" value="1"/>
</dbReference>
<dbReference type="InterPro" id="IPR002933">
    <property type="entry name" value="Peptidase_M20"/>
</dbReference>
<dbReference type="NCBIfam" id="TIGR01891">
    <property type="entry name" value="amidohydrolases"/>
    <property type="match status" value="1"/>
</dbReference>
<dbReference type="EMBL" id="JADCTT010000002">
    <property type="protein sequence ID" value="KAF9756260.1"/>
    <property type="molecule type" value="Genomic_DNA"/>
</dbReference>
<dbReference type="Pfam" id="PF07687">
    <property type="entry name" value="M20_dimer"/>
    <property type="match status" value="1"/>
</dbReference>
<comment type="similarity">
    <text evidence="1 2">Belongs to the peptidase M20A family.</text>
</comment>
<dbReference type="Gene3D" id="3.40.630.10">
    <property type="entry name" value="Zn peptidases"/>
    <property type="match status" value="1"/>
</dbReference>
<dbReference type="InterPro" id="IPR011650">
    <property type="entry name" value="Peptidase_M20_dimer"/>
</dbReference>
<dbReference type="InterPro" id="IPR017439">
    <property type="entry name" value="Amidohydrolase"/>
</dbReference>
<feature type="signal peptide" evidence="3">
    <location>
        <begin position="1"/>
        <end position="22"/>
    </location>
</feature>
<name>A0A0B7K3V9_BIOOC</name>
<dbReference type="Proteomes" id="UP000616885">
    <property type="component" value="Unassembled WGS sequence"/>
</dbReference>
<protein>
    <recommendedName>
        <fullName evidence="2">Peptidase M20 domain-containing protein 2</fullName>
    </recommendedName>
</protein>
<dbReference type="SUPFAM" id="SSF55031">
    <property type="entry name" value="Bacterial exopeptidase dimerisation domain"/>
    <property type="match status" value="1"/>
</dbReference>
<dbReference type="SUPFAM" id="SSF53187">
    <property type="entry name" value="Zn-dependent exopeptidases"/>
    <property type="match status" value="1"/>
</dbReference>
<keyword evidence="3" id="KW-0732">Signal</keyword>
<evidence type="ECO:0000256" key="3">
    <source>
        <dbReference type="SAM" id="SignalP"/>
    </source>
</evidence>
<reference evidence="5" key="1">
    <citation type="submission" date="2015-01" db="EMBL/GenBank/DDBJ databases">
        <authorList>
            <person name="Durling Mikael"/>
        </authorList>
    </citation>
    <scope>NUCLEOTIDE SEQUENCE</scope>
</reference>
<gene>
    <name evidence="5" type="ORF">BN869_000005388_1</name>
    <name evidence="6" type="ORF">IM811_007204</name>
</gene>